<keyword evidence="1" id="KW-0732">Signal</keyword>
<reference evidence="3" key="1">
    <citation type="journal article" date="2014" name="Int. J. Syst. Evol. Microbiol.">
        <title>Complete genome sequence of Corynebacterium casei LMG S-19264T (=DSM 44701T), isolated from a smear-ripened cheese.</title>
        <authorList>
            <consortium name="US DOE Joint Genome Institute (JGI-PGF)"/>
            <person name="Walter F."/>
            <person name="Albersmeier A."/>
            <person name="Kalinowski J."/>
            <person name="Ruckert C."/>
        </authorList>
    </citation>
    <scope>NUCLEOTIDE SEQUENCE</scope>
    <source>
        <strain evidence="3">CGMCC 1.12426</strain>
    </source>
</reference>
<evidence type="ECO:0000313" key="3">
    <source>
        <dbReference type="EMBL" id="GGB35289.1"/>
    </source>
</evidence>
<comment type="caution">
    <text evidence="3">The sequence shown here is derived from an EMBL/GenBank/DDBJ whole genome shotgun (WGS) entry which is preliminary data.</text>
</comment>
<protein>
    <recommendedName>
        <fullName evidence="2">Chalcone isomerase domain-containing protein</fullName>
    </recommendedName>
</protein>
<feature type="signal peptide" evidence="1">
    <location>
        <begin position="1"/>
        <end position="18"/>
    </location>
</feature>
<accession>A0A916WV78</accession>
<proteinExistence type="predicted"/>
<dbReference type="InterPro" id="IPR016087">
    <property type="entry name" value="Chalcone_isomerase"/>
</dbReference>
<dbReference type="Pfam" id="PF16036">
    <property type="entry name" value="Chalcone_3"/>
    <property type="match status" value="1"/>
</dbReference>
<keyword evidence="4" id="KW-1185">Reference proteome</keyword>
<feature type="chain" id="PRO_5036698345" description="Chalcone isomerase domain-containing protein" evidence="1">
    <location>
        <begin position="19"/>
        <end position="171"/>
    </location>
</feature>
<gene>
    <name evidence="3" type="ORF">GCM10011316_04280</name>
</gene>
<dbReference type="OrthoDB" id="8527419at2"/>
<dbReference type="Proteomes" id="UP000605148">
    <property type="component" value="Unassembled WGS sequence"/>
</dbReference>
<evidence type="ECO:0000259" key="2">
    <source>
        <dbReference type="Pfam" id="PF16036"/>
    </source>
</evidence>
<organism evidence="3 4">
    <name type="scientific">Roseibium aquae</name>
    <dbReference type="NCBI Taxonomy" id="1323746"/>
    <lineage>
        <taxon>Bacteria</taxon>
        <taxon>Pseudomonadati</taxon>
        <taxon>Pseudomonadota</taxon>
        <taxon>Alphaproteobacteria</taxon>
        <taxon>Hyphomicrobiales</taxon>
        <taxon>Stappiaceae</taxon>
        <taxon>Roseibium</taxon>
    </lineage>
</organism>
<dbReference type="EMBL" id="BMFA01000001">
    <property type="protein sequence ID" value="GGB35289.1"/>
    <property type="molecule type" value="Genomic_DNA"/>
</dbReference>
<sequence length="171" mass="18757">MIAAGFAGSLTFVAPALADLGAAARTVPAAELVGEGRLRILGFRVFDAKLYAPNGRYDPKSAFALQLTYLRDFPGDAIARETIKEIQRQGFRNQANLDRWGDQLTKILPNVKSGQSITGVRTADGGTLFYFGDRLIGRIDESEFTERFFSIWLGNNTRNPELRARLVGASS</sequence>
<name>A0A916WV78_9HYPH</name>
<feature type="domain" description="Chalcone isomerase" evidence="2">
    <location>
        <begin position="42"/>
        <end position="168"/>
    </location>
</feature>
<evidence type="ECO:0000256" key="1">
    <source>
        <dbReference type="SAM" id="SignalP"/>
    </source>
</evidence>
<reference evidence="3" key="2">
    <citation type="submission" date="2020-09" db="EMBL/GenBank/DDBJ databases">
        <authorList>
            <person name="Sun Q."/>
            <person name="Zhou Y."/>
        </authorList>
    </citation>
    <scope>NUCLEOTIDE SEQUENCE</scope>
    <source>
        <strain evidence="3">CGMCC 1.12426</strain>
    </source>
</reference>
<evidence type="ECO:0000313" key="4">
    <source>
        <dbReference type="Proteomes" id="UP000605148"/>
    </source>
</evidence>
<dbReference type="AlphaFoldDB" id="A0A916WV78"/>